<keyword evidence="4" id="KW-1185">Reference proteome</keyword>
<dbReference type="InterPro" id="IPR045851">
    <property type="entry name" value="AMP-bd_C_sf"/>
</dbReference>
<evidence type="ECO:0000259" key="2">
    <source>
        <dbReference type="Pfam" id="PF13193"/>
    </source>
</evidence>
<dbReference type="NCBIfam" id="TIGR01733">
    <property type="entry name" value="AA-adenyl-dom"/>
    <property type="match status" value="1"/>
</dbReference>
<dbReference type="RefSeq" id="WP_343964047.1">
    <property type="nucleotide sequence ID" value="NZ_BAAAGK010000021.1"/>
</dbReference>
<dbReference type="EMBL" id="JBHTEE010000001">
    <property type="protein sequence ID" value="MFC7602060.1"/>
    <property type="molecule type" value="Genomic_DNA"/>
</dbReference>
<evidence type="ECO:0000313" key="3">
    <source>
        <dbReference type="EMBL" id="MFC7602060.1"/>
    </source>
</evidence>
<dbReference type="InterPro" id="IPR010071">
    <property type="entry name" value="AA_adenyl_dom"/>
</dbReference>
<evidence type="ECO:0000313" key="4">
    <source>
        <dbReference type="Proteomes" id="UP001596514"/>
    </source>
</evidence>
<comment type="caution">
    <text evidence="3">The sequence shown here is derived from an EMBL/GenBank/DDBJ whole genome shotgun (WGS) entry which is preliminary data.</text>
</comment>
<dbReference type="SUPFAM" id="SSF56801">
    <property type="entry name" value="Acetyl-CoA synthetase-like"/>
    <property type="match status" value="1"/>
</dbReference>
<gene>
    <name evidence="3" type="ORF">ACFQVD_18335</name>
</gene>
<feature type="domain" description="AMP-dependent synthetase/ligase" evidence="1">
    <location>
        <begin position="10"/>
        <end position="355"/>
    </location>
</feature>
<proteinExistence type="predicted"/>
<dbReference type="Pfam" id="PF13193">
    <property type="entry name" value="AMP-binding_C"/>
    <property type="match status" value="1"/>
</dbReference>
<dbReference type="Proteomes" id="UP001596514">
    <property type="component" value="Unassembled WGS sequence"/>
</dbReference>
<name>A0ABW2T194_9ACTN</name>
<reference evidence="4" key="1">
    <citation type="journal article" date="2019" name="Int. J. Syst. Evol. Microbiol.">
        <title>The Global Catalogue of Microorganisms (GCM) 10K type strain sequencing project: providing services to taxonomists for standard genome sequencing and annotation.</title>
        <authorList>
            <consortium name="The Broad Institute Genomics Platform"/>
            <consortium name="The Broad Institute Genome Sequencing Center for Infectious Disease"/>
            <person name="Wu L."/>
            <person name="Ma J."/>
        </authorList>
    </citation>
    <scope>NUCLEOTIDE SEQUENCE [LARGE SCALE GENOMIC DNA]</scope>
    <source>
        <strain evidence="4">JCM 10083</strain>
    </source>
</reference>
<feature type="domain" description="AMP-binding enzyme C-terminal" evidence="2">
    <location>
        <begin position="410"/>
        <end position="485"/>
    </location>
</feature>
<dbReference type="InterPro" id="IPR020845">
    <property type="entry name" value="AMP-binding_CS"/>
</dbReference>
<dbReference type="PROSITE" id="PS00455">
    <property type="entry name" value="AMP_BINDING"/>
    <property type="match status" value="1"/>
</dbReference>
<dbReference type="Gene3D" id="3.30.300.30">
    <property type="match status" value="1"/>
</dbReference>
<dbReference type="InterPro" id="IPR042099">
    <property type="entry name" value="ANL_N_sf"/>
</dbReference>
<dbReference type="InterPro" id="IPR025110">
    <property type="entry name" value="AMP-bd_C"/>
</dbReference>
<dbReference type="Gene3D" id="3.40.50.12780">
    <property type="entry name" value="N-terminal domain of ligase-like"/>
    <property type="match status" value="1"/>
</dbReference>
<protein>
    <submittedName>
        <fullName evidence="3">Amino acid adenylation domain-containing protein</fullName>
    </submittedName>
</protein>
<accession>A0ABW2T194</accession>
<organism evidence="3 4">
    <name type="scientific">Streptosporangium amethystogenes subsp. fukuiense</name>
    <dbReference type="NCBI Taxonomy" id="698418"/>
    <lineage>
        <taxon>Bacteria</taxon>
        <taxon>Bacillati</taxon>
        <taxon>Actinomycetota</taxon>
        <taxon>Actinomycetes</taxon>
        <taxon>Streptosporangiales</taxon>
        <taxon>Streptosporangiaceae</taxon>
        <taxon>Streptosporangium</taxon>
    </lineage>
</organism>
<sequence>MPEDRLHTRFQAVAGAHPSRLAVRGTGGELTYGELEALALRVAGELRRLAGDRLVAARVARSHHAVAVPLGIMMADRAYVPIDPAYPERRQDQILADAGVRLIVTDLPVAGESVLAEIGPLWIVERASAGALEVPPDTAYVIYTSGSTGAPKGCVVSHSNVLGLMDAAGEVFSFDVDDVWVLFHSLSFDFSVWEMWGALLHGARLLVPAAEVVVDPQAMISTLLSERVTVLNQVPSVFGYLVRELARSGTRLPALRYVVFGGEAVCPPDLELWWSAGLGGARMVNMYGITETTVHVTHCLLSPELLARAPESATPIGRPLSHLSVSLRDSTGAEVGVGEPGEIWVSGGGVAHGYLGRADLTASRFVTGPAGSRHYRSGDWGTRDGEGNLYYIGRRDTQVKLRGFRIELGEIESVLSGMAGVRGVACVVEKTPIGEPQMVAYVDSASPGAVTEADVKGYARLSLPRHMVPHRVKLLDSFPLTGNGKLDRAGLAAHHAVQRTRRR</sequence>
<dbReference type="Pfam" id="PF00501">
    <property type="entry name" value="AMP-binding"/>
    <property type="match status" value="1"/>
</dbReference>
<dbReference type="PANTHER" id="PTHR45527:SF1">
    <property type="entry name" value="FATTY ACID SYNTHASE"/>
    <property type="match status" value="1"/>
</dbReference>
<dbReference type="InterPro" id="IPR000873">
    <property type="entry name" value="AMP-dep_synth/lig_dom"/>
</dbReference>
<evidence type="ECO:0000259" key="1">
    <source>
        <dbReference type="Pfam" id="PF00501"/>
    </source>
</evidence>
<dbReference type="PANTHER" id="PTHR45527">
    <property type="entry name" value="NONRIBOSOMAL PEPTIDE SYNTHETASE"/>
    <property type="match status" value="1"/>
</dbReference>